<evidence type="ECO:0000313" key="2">
    <source>
        <dbReference type="Proteomes" id="UP000271098"/>
    </source>
</evidence>
<dbReference type="OrthoDB" id="74314at2759"/>
<evidence type="ECO:0000313" key="1">
    <source>
        <dbReference type="EMBL" id="VDK36061.1"/>
    </source>
</evidence>
<dbReference type="WBParaSite" id="GPUH_0000272901-mRNA-1">
    <property type="protein sequence ID" value="GPUH_0000272901-mRNA-1"/>
    <property type="gene ID" value="GPUH_0000272901"/>
</dbReference>
<proteinExistence type="predicted"/>
<organism evidence="3">
    <name type="scientific">Gongylonema pulchrum</name>
    <dbReference type="NCBI Taxonomy" id="637853"/>
    <lineage>
        <taxon>Eukaryota</taxon>
        <taxon>Metazoa</taxon>
        <taxon>Ecdysozoa</taxon>
        <taxon>Nematoda</taxon>
        <taxon>Chromadorea</taxon>
        <taxon>Rhabditida</taxon>
        <taxon>Spirurina</taxon>
        <taxon>Spiruromorpha</taxon>
        <taxon>Spiruroidea</taxon>
        <taxon>Gongylonematidae</taxon>
        <taxon>Gongylonema</taxon>
    </lineage>
</organism>
<reference evidence="3" key="1">
    <citation type="submission" date="2016-06" db="UniProtKB">
        <authorList>
            <consortium name="WormBaseParasite"/>
        </authorList>
    </citation>
    <scope>IDENTIFICATION</scope>
</reference>
<dbReference type="EMBL" id="UYRT01004277">
    <property type="protein sequence ID" value="VDK36061.1"/>
    <property type="molecule type" value="Genomic_DNA"/>
</dbReference>
<dbReference type="AlphaFoldDB" id="A0A183D1Y3"/>
<name>A0A183D1Y3_9BILA</name>
<accession>A0A183D1Y3</accession>
<protein>
    <submittedName>
        <fullName evidence="3">Ras-GEF domain-containing protein</fullName>
    </submittedName>
</protein>
<keyword evidence="2" id="KW-1185">Reference proteome</keyword>
<sequence length="310" mass="34931">MTVLSITKEKPVGDASSQSSQLEGIPVRVAHQLHDAFQIRSSAFQLMKFAFDEEVSSEKAGEFIEALSSLRWASSLPHTLFAYSAASAVLSSTLGSITSKHKYGTMKELKRTLMRNPLKERKRFRAPPKALPPISKNSDSAVLNVLSPSPRSAKNDYLDLSDMMDPSTSGLHHHYLVDYERLGLSLGAFRLTNVNRRYELTKRLVYFFKYFATWKSDNSALLIRGAGFTAQTMVTRLRKQANFLGGNDNQNSMGYADSHLSLNSRDITAPNSVELQVSFFAVFFQKISVIFKMTLARLAHQIHQKFRRRL</sequence>
<evidence type="ECO:0000313" key="3">
    <source>
        <dbReference type="WBParaSite" id="GPUH_0000272901-mRNA-1"/>
    </source>
</evidence>
<reference evidence="1 2" key="2">
    <citation type="submission" date="2018-11" db="EMBL/GenBank/DDBJ databases">
        <authorList>
            <consortium name="Pathogen Informatics"/>
        </authorList>
    </citation>
    <scope>NUCLEOTIDE SEQUENCE [LARGE SCALE GENOMIC DNA]</scope>
</reference>
<dbReference type="Proteomes" id="UP000271098">
    <property type="component" value="Unassembled WGS sequence"/>
</dbReference>
<gene>
    <name evidence="1" type="ORF">GPUH_LOCUS2725</name>
</gene>